<name>A0A3B1DQD2_9ZZZZ</name>
<proteinExistence type="predicted"/>
<feature type="transmembrane region" description="Helical" evidence="2">
    <location>
        <begin position="27"/>
        <end position="48"/>
    </location>
</feature>
<dbReference type="AlphaFoldDB" id="A0A3B1DQD2"/>
<gene>
    <name evidence="3" type="ORF">MNBD_PLANCTO02-3242</name>
</gene>
<keyword evidence="2" id="KW-1133">Transmembrane helix</keyword>
<sequence length="79" mass="9153">MQLNLYVAIIGIMLIYLHTGFRPSKYMFAMMSMVATGGATLGDIMPILRERERRCALDRESQRKRNAKKRAEKMKQQTS</sequence>
<accession>A0A3B1DQD2</accession>
<evidence type="ECO:0000256" key="1">
    <source>
        <dbReference type="SAM" id="MobiDB-lite"/>
    </source>
</evidence>
<evidence type="ECO:0000256" key="2">
    <source>
        <dbReference type="SAM" id="Phobius"/>
    </source>
</evidence>
<organism evidence="3">
    <name type="scientific">hydrothermal vent metagenome</name>
    <dbReference type="NCBI Taxonomy" id="652676"/>
    <lineage>
        <taxon>unclassified sequences</taxon>
        <taxon>metagenomes</taxon>
        <taxon>ecological metagenomes</taxon>
    </lineage>
</organism>
<keyword evidence="2" id="KW-0812">Transmembrane</keyword>
<keyword evidence="2" id="KW-0472">Membrane</keyword>
<feature type="region of interest" description="Disordered" evidence="1">
    <location>
        <begin position="56"/>
        <end position="79"/>
    </location>
</feature>
<feature type="transmembrane region" description="Helical" evidence="2">
    <location>
        <begin position="5"/>
        <end position="21"/>
    </location>
</feature>
<protein>
    <submittedName>
        <fullName evidence="3">Uncharacterized protein</fullName>
    </submittedName>
</protein>
<dbReference type="EMBL" id="UOGL01000109">
    <property type="protein sequence ID" value="VAX37230.1"/>
    <property type="molecule type" value="Genomic_DNA"/>
</dbReference>
<evidence type="ECO:0000313" key="3">
    <source>
        <dbReference type="EMBL" id="VAX37230.1"/>
    </source>
</evidence>
<reference evidence="3" key="1">
    <citation type="submission" date="2018-06" db="EMBL/GenBank/DDBJ databases">
        <authorList>
            <person name="Zhirakovskaya E."/>
        </authorList>
    </citation>
    <scope>NUCLEOTIDE SEQUENCE</scope>
</reference>